<dbReference type="EMBL" id="LACB01000082">
    <property type="protein sequence ID" value="KAJ9489525.1"/>
    <property type="molecule type" value="Genomic_DNA"/>
</dbReference>
<sequence length="70" mass="7848">MHHRLKPTIKITRTYSMIPLEFGLKGMYEIYSCVSRSINNARGKASASHYLSIDGCSRIKLVEAPAHNLA</sequence>
<proteinExistence type="predicted"/>
<gene>
    <name evidence="1" type="ORF">VN97_g3739</name>
</gene>
<accession>A0AAI9XA55</accession>
<dbReference type="AlphaFoldDB" id="A0AAI9XA55"/>
<organism evidence="1 2">
    <name type="scientific">Penicillium thymicola</name>
    <dbReference type="NCBI Taxonomy" id="293382"/>
    <lineage>
        <taxon>Eukaryota</taxon>
        <taxon>Fungi</taxon>
        <taxon>Dikarya</taxon>
        <taxon>Ascomycota</taxon>
        <taxon>Pezizomycotina</taxon>
        <taxon>Eurotiomycetes</taxon>
        <taxon>Eurotiomycetidae</taxon>
        <taxon>Eurotiales</taxon>
        <taxon>Aspergillaceae</taxon>
        <taxon>Penicillium</taxon>
    </lineage>
</organism>
<comment type="caution">
    <text evidence="1">The sequence shown here is derived from an EMBL/GenBank/DDBJ whole genome shotgun (WGS) entry which is preliminary data.</text>
</comment>
<name>A0AAI9XA55_PENTH</name>
<reference evidence="1" key="1">
    <citation type="submission" date="2015-06" db="EMBL/GenBank/DDBJ databases">
        <authorList>
            <person name="Nguyen H."/>
        </authorList>
    </citation>
    <scope>NUCLEOTIDE SEQUENCE</scope>
    <source>
        <strain evidence="1">DAOM 180753</strain>
    </source>
</reference>
<evidence type="ECO:0000313" key="2">
    <source>
        <dbReference type="Proteomes" id="UP001227192"/>
    </source>
</evidence>
<reference evidence="1" key="2">
    <citation type="journal article" date="2016" name="Fungal Biol.">
        <title>Ochratoxin A production by Penicillium thymicola.</title>
        <authorList>
            <person name="Nguyen H.D.T."/>
            <person name="McMullin D.R."/>
            <person name="Ponomareva E."/>
            <person name="Riley R."/>
            <person name="Pomraning K.R."/>
            <person name="Baker S.E."/>
            <person name="Seifert K.A."/>
        </authorList>
    </citation>
    <scope>NUCLEOTIDE SEQUENCE</scope>
    <source>
        <strain evidence="1">DAOM 180753</strain>
    </source>
</reference>
<protein>
    <submittedName>
        <fullName evidence="1">Uncharacterized protein</fullName>
    </submittedName>
</protein>
<evidence type="ECO:0000313" key="1">
    <source>
        <dbReference type="EMBL" id="KAJ9489525.1"/>
    </source>
</evidence>
<keyword evidence="2" id="KW-1185">Reference proteome</keyword>
<dbReference type="Proteomes" id="UP001227192">
    <property type="component" value="Unassembled WGS sequence"/>
</dbReference>